<keyword evidence="1" id="KW-0813">Transport</keyword>
<evidence type="ECO:0000259" key="4">
    <source>
        <dbReference type="Pfam" id="PF23411"/>
    </source>
</evidence>
<dbReference type="InterPro" id="IPR011990">
    <property type="entry name" value="TPR-like_helical_dom_sf"/>
</dbReference>
<evidence type="ECO:0000256" key="1">
    <source>
        <dbReference type="ARBA" id="ARBA00022448"/>
    </source>
</evidence>
<dbReference type="GO" id="GO:0006623">
    <property type="term" value="P:protein targeting to vacuole"/>
    <property type="evidence" value="ECO:0007669"/>
    <property type="project" value="InterPro"/>
</dbReference>
<reference evidence="5 6" key="2">
    <citation type="journal article" date="2019" name="G3 (Bethesda)">
        <title>Hybrid Assembly of the Genome of the Entomopathogenic Nematode Steinernema carpocapsae Identifies the X-Chromosome.</title>
        <authorList>
            <person name="Serra L."/>
            <person name="Macchietto M."/>
            <person name="Macias-Munoz A."/>
            <person name="McGill C.J."/>
            <person name="Rodriguez I.M."/>
            <person name="Rodriguez B."/>
            <person name="Murad R."/>
            <person name="Mortazavi A."/>
        </authorList>
    </citation>
    <scope>NUCLEOTIDE SEQUENCE [LARGE SCALE GENOMIC DNA]</scope>
    <source>
        <strain evidence="5 6">ALL</strain>
    </source>
</reference>
<dbReference type="GO" id="GO:0030897">
    <property type="term" value="C:HOPS complex"/>
    <property type="evidence" value="ECO:0007669"/>
    <property type="project" value="TreeGrafter"/>
</dbReference>
<name>A0A4U8UJ92_STECR</name>
<evidence type="ECO:0000256" key="2">
    <source>
        <dbReference type="ARBA" id="ARBA00022927"/>
    </source>
</evidence>
<gene>
    <name evidence="5" type="ORF">L596_000536</name>
</gene>
<feature type="domain" description="Vps41 beta-propeller" evidence="4">
    <location>
        <begin position="31"/>
        <end position="394"/>
    </location>
</feature>
<dbReference type="AlphaFoldDB" id="A0A4U8UJ92"/>
<evidence type="ECO:0000256" key="3">
    <source>
        <dbReference type="PROSITE-ProRule" id="PRU01006"/>
    </source>
</evidence>
<dbReference type="PANTHER" id="PTHR12616:SF1">
    <property type="entry name" value="VACUOLAR PROTEIN SORTING-ASSOCIATED PROTEIN 41 HOMOLOG"/>
    <property type="match status" value="1"/>
</dbReference>
<dbReference type="OrthoDB" id="244107at2759"/>
<organism evidence="5 6">
    <name type="scientific">Steinernema carpocapsae</name>
    <name type="common">Entomopathogenic nematode</name>
    <dbReference type="NCBI Taxonomy" id="34508"/>
    <lineage>
        <taxon>Eukaryota</taxon>
        <taxon>Metazoa</taxon>
        <taxon>Ecdysozoa</taxon>
        <taxon>Nematoda</taxon>
        <taxon>Chromadorea</taxon>
        <taxon>Rhabditida</taxon>
        <taxon>Tylenchina</taxon>
        <taxon>Panagrolaimomorpha</taxon>
        <taxon>Strongyloidoidea</taxon>
        <taxon>Steinernematidae</taxon>
        <taxon>Steinernema</taxon>
    </lineage>
</organism>
<dbReference type="STRING" id="34508.A0A4U8UJ92"/>
<dbReference type="GO" id="GO:0005770">
    <property type="term" value="C:late endosome"/>
    <property type="evidence" value="ECO:0007669"/>
    <property type="project" value="TreeGrafter"/>
</dbReference>
<dbReference type="GO" id="GO:0034058">
    <property type="term" value="P:endosomal vesicle fusion"/>
    <property type="evidence" value="ECO:0007669"/>
    <property type="project" value="TreeGrafter"/>
</dbReference>
<protein>
    <recommendedName>
        <fullName evidence="4">Vps41 beta-propeller domain-containing protein</fullName>
    </recommendedName>
</protein>
<dbReference type="SMART" id="SM00299">
    <property type="entry name" value="CLH"/>
    <property type="match status" value="1"/>
</dbReference>
<dbReference type="Pfam" id="PF23556">
    <property type="entry name" value="TPR_Vps41"/>
    <property type="match status" value="1"/>
</dbReference>
<evidence type="ECO:0000313" key="5">
    <source>
        <dbReference type="EMBL" id="TMS32731.1"/>
    </source>
</evidence>
<dbReference type="PROSITE" id="PS50236">
    <property type="entry name" value="CHCR"/>
    <property type="match status" value="1"/>
</dbReference>
<dbReference type="GO" id="GO:0016236">
    <property type="term" value="P:macroautophagy"/>
    <property type="evidence" value="ECO:0007669"/>
    <property type="project" value="TreeGrafter"/>
</dbReference>
<keyword evidence="6" id="KW-1185">Reference proteome</keyword>
<evidence type="ECO:0000313" key="6">
    <source>
        <dbReference type="Proteomes" id="UP000298663"/>
    </source>
</evidence>
<keyword evidence="2" id="KW-0653">Protein transport</keyword>
<dbReference type="PANTHER" id="PTHR12616">
    <property type="entry name" value="VACUOLAR PROTEIN SORTING VPS41"/>
    <property type="match status" value="1"/>
</dbReference>
<dbReference type="GO" id="GO:0009267">
    <property type="term" value="P:cellular response to starvation"/>
    <property type="evidence" value="ECO:0007669"/>
    <property type="project" value="TreeGrafter"/>
</dbReference>
<dbReference type="Gene3D" id="1.25.40.10">
    <property type="entry name" value="Tetratricopeptide repeat domain"/>
    <property type="match status" value="1"/>
</dbReference>
<dbReference type="InterPro" id="IPR057780">
    <property type="entry name" value="Beta-prop_Vps41"/>
</dbReference>
<dbReference type="InterPro" id="IPR045111">
    <property type="entry name" value="Vps41/Vps8"/>
</dbReference>
<accession>A0A4U8UJ92</accession>
<dbReference type="InterPro" id="IPR000547">
    <property type="entry name" value="Clathrin_H-chain/VPS_repeat"/>
</dbReference>
<proteinExistence type="predicted"/>
<dbReference type="Proteomes" id="UP000298663">
    <property type="component" value="Unassembled WGS sequence"/>
</dbReference>
<dbReference type="Pfam" id="PF23411">
    <property type="entry name" value="Beta-prop_Vps41"/>
    <property type="match status" value="1"/>
</dbReference>
<feature type="repeat" description="CHCR" evidence="3">
    <location>
        <begin position="615"/>
        <end position="758"/>
    </location>
</feature>
<comment type="caution">
    <text evidence="5">The sequence shown here is derived from an EMBL/GenBank/DDBJ whole genome shotgun (WGS) entry which is preliminary data.</text>
</comment>
<reference evidence="5 6" key="1">
    <citation type="journal article" date="2015" name="Genome Biol.">
        <title>Comparative genomics of Steinernema reveals deeply conserved gene regulatory networks.</title>
        <authorList>
            <person name="Dillman A.R."/>
            <person name="Macchietto M."/>
            <person name="Porter C.F."/>
            <person name="Rogers A."/>
            <person name="Williams B."/>
            <person name="Antoshechkin I."/>
            <person name="Lee M.M."/>
            <person name="Goodwin Z."/>
            <person name="Lu X."/>
            <person name="Lewis E.E."/>
            <person name="Goodrich-Blair H."/>
            <person name="Stock S.P."/>
            <person name="Adams B.J."/>
            <person name="Sternberg P.W."/>
            <person name="Mortazavi A."/>
        </authorList>
    </citation>
    <scope>NUCLEOTIDE SEQUENCE [LARGE SCALE GENOMIC DNA]</scope>
    <source>
        <strain evidence="5 6">ALL</strain>
    </source>
</reference>
<dbReference type="Gene3D" id="2.130.10.10">
    <property type="entry name" value="YVTN repeat-like/Quinoprotein amine dehydrogenase"/>
    <property type="match status" value="1"/>
</dbReference>
<sequence length="809" mass="92285">MKENENGTDALYDNSGDNHDDLDELLEPKFNFERILNDLAVKFRQDSASCISVHDKFLAIGTQRGFIYVLDHDGHIHSSSHSHRCAVGGIAIDKPGNYVISCANDSQISILGFGSSEYNQNSFLTCSAKCIAISEDYSRPNSGHRYITGDTNITLHEKGLIKGKETKLYTGFERDGLITHVSWNGDYVAFTNDTGTRVFDTTLGKVITLVKPIHDVKMMPSSKFRPTHSWLDNDTFAVAWANTVCVCSIVATTTPARVPSTFSKTAQLYEKKGTLIHLWKSMPVHIAGISFTVDENYLWKDIVLFGIKTEDEHSYPGDDTASFCSSRLSTEGTLSEVVLQVLEPISIDEYEGVTEDIIEMHGSSRLTLAKFQLGAVPTDSTFFLLASKELIRAQPCSVDDHVKWCLENERYEDALYHAREHPNQLEEFSVLEIGKKFIDHLISLGQFEKAVQLIPEVCSIYKEEWEYYANEFEQQKKTLLLARYLPTENPQLEPEVYEWVLTASLFTSVKLFKHFVTAWNADIYRVGAIIDLTYKRYHSVKGVPDCKPLTDEDRAALLVSLAHLYTYERKYDKALKIYMGLSDKAVFPLIEKYRLFDQVKDKTVDLMNIDQQKALRLLLDNEDSMPSSDVMRQLSREPRLQMLYLNRLFSRNEGLEHSDLAISLYAEYDRSKLMPFLTKHTTYQINRALAVCEGKKYMEETVFLLGRAGKRMKAVEVMVEDMGRMGKAIEFCKDYETDTELWNYLIELALRTPEHITQLLTTSGLSIDPLQIIEKIPSQMDIPGLRDSLVRILQDNDDQVKRIPRNHPQ</sequence>
<dbReference type="InterPro" id="IPR015943">
    <property type="entry name" value="WD40/YVTN_repeat-like_dom_sf"/>
</dbReference>
<dbReference type="EMBL" id="AZBU02000001">
    <property type="protein sequence ID" value="TMS32731.1"/>
    <property type="molecule type" value="Genomic_DNA"/>
</dbReference>
<dbReference type="SUPFAM" id="SSF69322">
    <property type="entry name" value="Tricorn protease domain 2"/>
    <property type="match status" value="1"/>
</dbReference>